<sequence length="152" mass="16998">MEAPHAKSKVTKQQWTPMATMPMTLLLWEDVQSTSPFWKRATHAVHFMIDIPEQQHMEPLVAILLFLAGLAQSHDRGWVVGVGYILSACHATGTLLCKASMSTIEATLASMFLGPEHPMQRLQRNFIATTLPEENDTQLTTTNIDHCLEVSK</sequence>
<name>A0A0C3NM67_PISTI</name>
<dbReference type="Proteomes" id="UP000054217">
    <property type="component" value="Unassembled WGS sequence"/>
</dbReference>
<dbReference type="HOGENOM" id="CLU_1723136_0_0_1"/>
<keyword evidence="2" id="KW-1185">Reference proteome</keyword>
<gene>
    <name evidence="1" type="ORF">M404DRAFT_163204</name>
</gene>
<dbReference type="OrthoDB" id="2686167at2759"/>
<proteinExistence type="predicted"/>
<dbReference type="AlphaFoldDB" id="A0A0C3NM67"/>
<reference evidence="2" key="2">
    <citation type="submission" date="2015-01" db="EMBL/GenBank/DDBJ databases">
        <title>Evolutionary Origins and Diversification of the Mycorrhizal Mutualists.</title>
        <authorList>
            <consortium name="DOE Joint Genome Institute"/>
            <consortium name="Mycorrhizal Genomics Consortium"/>
            <person name="Kohler A."/>
            <person name="Kuo A."/>
            <person name="Nagy L.G."/>
            <person name="Floudas D."/>
            <person name="Copeland A."/>
            <person name="Barry K.W."/>
            <person name="Cichocki N."/>
            <person name="Veneault-Fourrey C."/>
            <person name="LaButti K."/>
            <person name="Lindquist E.A."/>
            <person name="Lipzen A."/>
            <person name="Lundell T."/>
            <person name="Morin E."/>
            <person name="Murat C."/>
            <person name="Riley R."/>
            <person name="Ohm R."/>
            <person name="Sun H."/>
            <person name="Tunlid A."/>
            <person name="Henrissat B."/>
            <person name="Grigoriev I.V."/>
            <person name="Hibbett D.S."/>
            <person name="Martin F."/>
        </authorList>
    </citation>
    <scope>NUCLEOTIDE SEQUENCE [LARGE SCALE GENOMIC DNA]</scope>
    <source>
        <strain evidence="2">Marx 270</strain>
    </source>
</reference>
<organism evidence="1 2">
    <name type="scientific">Pisolithus tinctorius Marx 270</name>
    <dbReference type="NCBI Taxonomy" id="870435"/>
    <lineage>
        <taxon>Eukaryota</taxon>
        <taxon>Fungi</taxon>
        <taxon>Dikarya</taxon>
        <taxon>Basidiomycota</taxon>
        <taxon>Agaricomycotina</taxon>
        <taxon>Agaricomycetes</taxon>
        <taxon>Agaricomycetidae</taxon>
        <taxon>Boletales</taxon>
        <taxon>Sclerodermatineae</taxon>
        <taxon>Pisolithaceae</taxon>
        <taxon>Pisolithus</taxon>
    </lineage>
</organism>
<dbReference type="InParanoid" id="A0A0C3NM67"/>
<evidence type="ECO:0000313" key="2">
    <source>
        <dbReference type="Proteomes" id="UP000054217"/>
    </source>
</evidence>
<accession>A0A0C3NM67</accession>
<dbReference type="EMBL" id="KN832048">
    <property type="protein sequence ID" value="KIN96373.1"/>
    <property type="molecule type" value="Genomic_DNA"/>
</dbReference>
<protein>
    <submittedName>
        <fullName evidence="1">Uncharacterized protein</fullName>
    </submittedName>
</protein>
<reference evidence="1 2" key="1">
    <citation type="submission" date="2014-04" db="EMBL/GenBank/DDBJ databases">
        <authorList>
            <consortium name="DOE Joint Genome Institute"/>
            <person name="Kuo A."/>
            <person name="Kohler A."/>
            <person name="Costa M.D."/>
            <person name="Nagy L.G."/>
            <person name="Floudas D."/>
            <person name="Copeland A."/>
            <person name="Barry K.W."/>
            <person name="Cichocki N."/>
            <person name="Veneault-Fourrey C."/>
            <person name="LaButti K."/>
            <person name="Lindquist E.A."/>
            <person name="Lipzen A."/>
            <person name="Lundell T."/>
            <person name="Morin E."/>
            <person name="Murat C."/>
            <person name="Sun H."/>
            <person name="Tunlid A."/>
            <person name="Henrissat B."/>
            <person name="Grigoriev I.V."/>
            <person name="Hibbett D.S."/>
            <person name="Martin F."/>
            <person name="Nordberg H.P."/>
            <person name="Cantor M.N."/>
            <person name="Hua S.X."/>
        </authorList>
    </citation>
    <scope>NUCLEOTIDE SEQUENCE [LARGE SCALE GENOMIC DNA]</scope>
    <source>
        <strain evidence="1 2">Marx 270</strain>
    </source>
</reference>
<evidence type="ECO:0000313" key="1">
    <source>
        <dbReference type="EMBL" id="KIN96373.1"/>
    </source>
</evidence>